<dbReference type="GO" id="GO:0051539">
    <property type="term" value="F:4 iron, 4 sulfur cluster binding"/>
    <property type="evidence" value="ECO:0007669"/>
    <property type="project" value="UniProtKB-UniRule"/>
</dbReference>
<dbReference type="Gene3D" id="1.10.1060.10">
    <property type="entry name" value="Alpha-helical ferredoxin"/>
    <property type="match status" value="1"/>
</dbReference>
<dbReference type="InterPro" id="IPR017900">
    <property type="entry name" value="4Fe4S_Fe_S_CS"/>
</dbReference>
<dbReference type="PROSITE" id="PS00198">
    <property type="entry name" value="4FE4S_FER_1"/>
    <property type="match status" value="1"/>
</dbReference>
<comment type="cofactor">
    <cofactor evidence="6">
        <name>[4Fe-4S] cluster</name>
        <dbReference type="ChEBI" id="CHEBI:49883"/>
    </cofactor>
    <text evidence="6">Binds 2 [4Fe-4S] clusters.</text>
</comment>
<comment type="function">
    <text evidence="6">Component of a complex that catalyzes the oxidation of glycolate to glyoxylate.</text>
</comment>
<proteinExistence type="predicted"/>
<comment type="catalytic activity">
    <reaction evidence="6">
        <text>(R)-lactate + A = pyruvate + AH2</text>
        <dbReference type="Rhea" id="RHEA:15089"/>
        <dbReference type="ChEBI" id="CHEBI:13193"/>
        <dbReference type="ChEBI" id="CHEBI:15361"/>
        <dbReference type="ChEBI" id="CHEBI:16004"/>
        <dbReference type="ChEBI" id="CHEBI:17499"/>
    </reaction>
</comment>
<evidence type="ECO:0000256" key="2">
    <source>
        <dbReference type="ARBA" id="ARBA00022723"/>
    </source>
</evidence>
<dbReference type="InterPro" id="IPR009051">
    <property type="entry name" value="Helical_ferredxn"/>
</dbReference>
<keyword evidence="2 6" id="KW-0479">Metal-binding</keyword>
<dbReference type="RefSeq" id="WP_155305866.1">
    <property type="nucleotide sequence ID" value="NZ_AP021875.1"/>
</dbReference>
<dbReference type="InterPro" id="IPR004017">
    <property type="entry name" value="Cys_rich_dom"/>
</dbReference>
<dbReference type="Pfam" id="PF13183">
    <property type="entry name" value="Fer4_8"/>
    <property type="match status" value="1"/>
</dbReference>
<dbReference type="PROSITE" id="PS51379">
    <property type="entry name" value="4FE4S_FER_2"/>
    <property type="match status" value="2"/>
</dbReference>
<dbReference type="GO" id="GO:0046872">
    <property type="term" value="F:metal ion binding"/>
    <property type="evidence" value="ECO:0007669"/>
    <property type="project" value="UniProtKB-UniRule"/>
</dbReference>
<dbReference type="PANTHER" id="PTHR32479">
    <property type="entry name" value="GLYCOLATE OXIDASE IRON-SULFUR SUBUNIT"/>
    <property type="match status" value="1"/>
</dbReference>
<dbReference type="Pfam" id="PF02754">
    <property type="entry name" value="CCG"/>
    <property type="match status" value="2"/>
</dbReference>
<dbReference type="SUPFAM" id="SSF46548">
    <property type="entry name" value="alpha-helical ferredoxin"/>
    <property type="match status" value="1"/>
</dbReference>
<comment type="catalytic activity">
    <reaction evidence="6">
        <text>glycolate + A = glyoxylate + AH2</text>
        <dbReference type="Rhea" id="RHEA:21264"/>
        <dbReference type="ChEBI" id="CHEBI:13193"/>
        <dbReference type="ChEBI" id="CHEBI:17499"/>
        <dbReference type="ChEBI" id="CHEBI:29805"/>
        <dbReference type="ChEBI" id="CHEBI:36655"/>
        <dbReference type="EC" id="1.1.99.14"/>
    </reaction>
</comment>
<evidence type="ECO:0000259" key="7">
    <source>
        <dbReference type="PROSITE" id="PS51379"/>
    </source>
</evidence>
<feature type="domain" description="4Fe-4S ferredoxin-type" evidence="7">
    <location>
        <begin position="11"/>
        <end position="42"/>
    </location>
</feature>
<sequence length="428" mass="46810">MASMEELVRLMRELEDQLVVCMKCGMCQSVCPVFDQTGREADVARGKLALLGGLMESMFDDPEGVYQRLNKCLLCGSCAANCPSGVDVQEIFLKARAILAGYMGLPPAKRLILKGMLANPALFDRLAEWGARFQKLFTRPVNEIVGTSCARVMSPLIQDRHFRPLAKVPFHNQVPFLDKTGRSGLKVALFTGCLIDKLFPSIAQATLKVLDHCDVGVYLPDNQGCCGIPALSSGDLPTFRKLLAHNLERFDAGEFDVLVTACATCTSTIHEVWPKMAGPKSREAAKRMADRTMDINQFLIKEAGLKPLAGKNDKPRTVTYHDPCHLKKSLGVFTEPRAVIDAAPGYRLKEMVEPDWCCGMGGSFNLQYYDISKNIGEKKAAHIQETGADVVATGCPACMIQISDMLSRTGARIAVRHPVELVAEALGT</sequence>
<accession>A0A5K7ZBD1</accession>
<gene>
    <name evidence="8" type="ORF">DSCW_45000</name>
</gene>
<dbReference type="InterPro" id="IPR017896">
    <property type="entry name" value="4Fe4S_Fe-S-bd"/>
</dbReference>
<keyword evidence="1 6" id="KW-0004">4Fe-4S</keyword>
<evidence type="ECO:0000313" key="8">
    <source>
        <dbReference type="EMBL" id="BBO77083.1"/>
    </source>
</evidence>
<feature type="domain" description="4Fe-4S ferredoxin-type" evidence="7">
    <location>
        <begin position="63"/>
        <end position="91"/>
    </location>
</feature>
<dbReference type="KEGG" id="dwd:DSCW_45000"/>
<keyword evidence="4 6" id="KW-0408">Iron</keyword>
<dbReference type="Proteomes" id="UP000427769">
    <property type="component" value="Chromosome"/>
</dbReference>
<dbReference type="PANTHER" id="PTHR32479:SF20">
    <property type="entry name" value="GLYCOLATE OXIDASE IRON-SULFUR SUBUNIT"/>
    <property type="match status" value="1"/>
</dbReference>
<keyword evidence="5 6" id="KW-0411">Iron-sulfur</keyword>
<keyword evidence="6" id="KW-0249">Electron transport</keyword>
<evidence type="ECO:0000256" key="4">
    <source>
        <dbReference type="ARBA" id="ARBA00023004"/>
    </source>
</evidence>
<dbReference type="OrthoDB" id="5289041at2"/>
<keyword evidence="3" id="KW-0677">Repeat</keyword>
<keyword evidence="6" id="KW-0813">Transport</keyword>
<dbReference type="EMBL" id="AP021875">
    <property type="protein sequence ID" value="BBO77083.1"/>
    <property type="molecule type" value="Genomic_DNA"/>
</dbReference>
<dbReference type="PIRSF" id="PIRSF000139">
    <property type="entry name" value="Glc_ox_4Fe-4S"/>
    <property type="match status" value="1"/>
</dbReference>
<organism evidence="8 9">
    <name type="scientific">Desulfosarcina widdelii</name>
    <dbReference type="NCBI Taxonomy" id="947919"/>
    <lineage>
        <taxon>Bacteria</taxon>
        <taxon>Pseudomonadati</taxon>
        <taxon>Thermodesulfobacteriota</taxon>
        <taxon>Desulfobacteria</taxon>
        <taxon>Desulfobacterales</taxon>
        <taxon>Desulfosarcinaceae</taxon>
        <taxon>Desulfosarcina</taxon>
    </lineage>
</organism>
<reference evidence="8 9" key="1">
    <citation type="submission" date="2019-11" db="EMBL/GenBank/DDBJ databases">
        <title>Comparative genomics of hydrocarbon-degrading Desulfosarcina strains.</title>
        <authorList>
            <person name="Watanabe M."/>
            <person name="Kojima H."/>
            <person name="Fukui M."/>
        </authorList>
    </citation>
    <scope>NUCLEOTIDE SEQUENCE [LARGE SCALE GENOMIC DNA]</scope>
    <source>
        <strain evidence="8 9">PP31</strain>
    </source>
</reference>
<dbReference type="GO" id="GO:0019154">
    <property type="term" value="F:glycolate dehydrogenase activity"/>
    <property type="evidence" value="ECO:0007669"/>
    <property type="project" value="UniProtKB-EC"/>
</dbReference>
<keyword evidence="9" id="KW-1185">Reference proteome</keyword>
<evidence type="ECO:0000256" key="6">
    <source>
        <dbReference type="PIRNR" id="PIRNR000139"/>
    </source>
</evidence>
<name>A0A5K7ZBD1_9BACT</name>
<dbReference type="AlphaFoldDB" id="A0A5K7ZBD1"/>
<evidence type="ECO:0000313" key="9">
    <source>
        <dbReference type="Proteomes" id="UP000427769"/>
    </source>
</evidence>
<dbReference type="EC" id="1.1.99.14" evidence="6"/>
<evidence type="ECO:0000256" key="5">
    <source>
        <dbReference type="ARBA" id="ARBA00023014"/>
    </source>
</evidence>
<evidence type="ECO:0000256" key="1">
    <source>
        <dbReference type="ARBA" id="ARBA00022485"/>
    </source>
</evidence>
<dbReference type="InterPro" id="IPR012257">
    <property type="entry name" value="Glc_ox_4Fe-4S"/>
</dbReference>
<evidence type="ECO:0000256" key="3">
    <source>
        <dbReference type="ARBA" id="ARBA00022737"/>
    </source>
</evidence>
<protein>
    <recommendedName>
        <fullName evidence="6">Glycolate oxidase iron-sulfur subunit</fullName>
        <ecNumber evidence="6">1.1.99.14</ecNumber>
    </recommendedName>
</protein>